<dbReference type="EMBL" id="FQUY01000035">
    <property type="protein sequence ID" value="SHF56940.1"/>
    <property type="molecule type" value="Genomic_DNA"/>
</dbReference>
<dbReference type="GO" id="GO:0004040">
    <property type="term" value="F:amidase activity"/>
    <property type="evidence" value="ECO:0007669"/>
    <property type="project" value="InterPro"/>
</dbReference>
<protein>
    <submittedName>
        <fullName evidence="3">Mannosyl-glycoprotein endo-beta-N-acetylglucosaminidase</fullName>
    </submittedName>
</protein>
<name>A0A1M5CQB9_9FIRM</name>
<dbReference type="Gene3D" id="1.10.530.10">
    <property type="match status" value="1"/>
</dbReference>
<dbReference type="RefSeq" id="WP_073240161.1">
    <property type="nucleotide sequence ID" value="NZ_FQUY01000035.1"/>
</dbReference>
<sequence length="183" mass="20493">MYWNIASIYSIRPDVALAQACKETGYFRFTGAVKPEMNNFCGLKTNKPTGDKTSDHASFPDPQTGVEAHVQHLFAYASTSPIPAGRKLVDPRFDIVAKVIGRGTVKSVEELGGKWAGNPEYGKSIVTDYLNKMLAYKTEENINYKALYEEEKRRNEQLTQRLLSLEQLLASIAAQTQPFLKKT</sequence>
<dbReference type="Pfam" id="PF01832">
    <property type="entry name" value="Glucosaminidase"/>
    <property type="match status" value="1"/>
</dbReference>
<evidence type="ECO:0000313" key="3">
    <source>
        <dbReference type="EMBL" id="SHF56940.1"/>
    </source>
</evidence>
<feature type="coiled-coil region" evidence="1">
    <location>
        <begin position="141"/>
        <end position="175"/>
    </location>
</feature>
<reference evidence="4" key="1">
    <citation type="submission" date="2016-11" db="EMBL/GenBank/DDBJ databases">
        <authorList>
            <person name="Varghese N."/>
            <person name="Submissions S."/>
        </authorList>
    </citation>
    <scope>NUCLEOTIDE SEQUENCE [LARGE SCALE GENOMIC DNA]</scope>
    <source>
        <strain evidence="4">DSM 12395</strain>
    </source>
</reference>
<dbReference type="OrthoDB" id="9763643at2"/>
<keyword evidence="4" id="KW-1185">Reference proteome</keyword>
<keyword evidence="1" id="KW-0175">Coiled coil</keyword>
<evidence type="ECO:0000256" key="1">
    <source>
        <dbReference type="SAM" id="Coils"/>
    </source>
</evidence>
<organism evidence="3 4">
    <name type="scientific">Desulforamulus putei DSM 12395</name>
    <dbReference type="NCBI Taxonomy" id="1121429"/>
    <lineage>
        <taxon>Bacteria</taxon>
        <taxon>Bacillati</taxon>
        <taxon>Bacillota</taxon>
        <taxon>Clostridia</taxon>
        <taxon>Eubacteriales</taxon>
        <taxon>Peptococcaceae</taxon>
        <taxon>Desulforamulus</taxon>
    </lineage>
</organism>
<feature type="domain" description="Mannosyl-glycoprotein endo-beta-N-acetylglucosamidase-like" evidence="2">
    <location>
        <begin position="3"/>
        <end position="126"/>
    </location>
</feature>
<dbReference type="AlphaFoldDB" id="A0A1M5CQB9"/>
<accession>A0A1M5CQB9</accession>
<dbReference type="InterPro" id="IPR002901">
    <property type="entry name" value="MGlyc_endo_b_GlcNAc-like_dom"/>
</dbReference>
<dbReference type="Proteomes" id="UP000184148">
    <property type="component" value="Unassembled WGS sequence"/>
</dbReference>
<proteinExistence type="predicted"/>
<evidence type="ECO:0000259" key="2">
    <source>
        <dbReference type="Pfam" id="PF01832"/>
    </source>
</evidence>
<gene>
    <name evidence="3" type="ORF">SAMN02745133_02996</name>
</gene>
<dbReference type="STRING" id="1121429.SAMN02745133_02996"/>
<evidence type="ECO:0000313" key="4">
    <source>
        <dbReference type="Proteomes" id="UP000184148"/>
    </source>
</evidence>